<protein>
    <submittedName>
        <fullName evidence="2">Pyridoxamine 5'-phosphate oxidase family protein</fullName>
    </submittedName>
</protein>
<dbReference type="Proteomes" id="UP000831537">
    <property type="component" value="Chromosome"/>
</dbReference>
<keyword evidence="3" id="KW-1185">Reference proteome</keyword>
<accession>A0ABY4GMU9</accession>
<dbReference type="Pfam" id="PF01243">
    <property type="entry name" value="PNPOx_N"/>
    <property type="match status" value="1"/>
</dbReference>
<dbReference type="EMBL" id="CP095071">
    <property type="protein sequence ID" value="UOQ84682.1"/>
    <property type="molecule type" value="Genomic_DNA"/>
</dbReference>
<evidence type="ECO:0000259" key="1">
    <source>
        <dbReference type="Pfam" id="PF01243"/>
    </source>
</evidence>
<dbReference type="RefSeq" id="WP_244742773.1">
    <property type="nucleotide sequence ID" value="NZ_CP095071.1"/>
</dbReference>
<evidence type="ECO:0000313" key="2">
    <source>
        <dbReference type="EMBL" id="UOQ84682.1"/>
    </source>
</evidence>
<gene>
    <name evidence="2" type="ORF">MUN87_18790</name>
</gene>
<evidence type="ECO:0000313" key="3">
    <source>
        <dbReference type="Proteomes" id="UP000831537"/>
    </source>
</evidence>
<dbReference type="InterPro" id="IPR024029">
    <property type="entry name" value="Pyridox_Oxase_FMN-dep"/>
</dbReference>
<feature type="domain" description="Pyridoxamine 5'-phosphate oxidase N-terminal" evidence="1">
    <location>
        <begin position="36"/>
        <end position="156"/>
    </location>
</feature>
<dbReference type="PANTHER" id="PTHR42815">
    <property type="entry name" value="FAD-BINDING, PUTATIVE (AFU_ORTHOLOGUE AFUA_6G07600)-RELATED"/>
    <property type="match status" value="1"/>
</dbReference>
<sequence length="198" mass="21875">MEPINFSANAVTSEEELREIVGTPHEHVIKKNVSLIDDQCKRFIEMSPLFFLSSSNAEGKCDVSPKGDFPSGVHVLNNKQLVIPDRPGNKRVDSIINILSNPHVGLLFLIPGLGEVLRINGRATIIKDPEILSSLSLKGKPPLLGIGVDVEECFIHCPRALYQSKVWNTDSWPDKADLPSSLEIFHAALRHNGVKLKK</sequence>
<dbReference type="InterPro" id="IPR011576">
    <property type="entry name" value="Pyridox_Oxase_N"/>
</dbReference>
<dbReference type="PANTHER" id="PTHR42815:SF2">
    <property type="entry name" value="FAD-BINDING, PUTATIVE (AFU_ORTHOLOGUE AFUA_6G07600)-RELATED"/>
    <property type="match status" value="1"/>
</dbReference>
<dbReference type="Gene3D" id="2.30.110.10">
    <property type="entry name" value="Electron Transport, Fmn-binding Protein, Chain A"/>
    <property type="match status" value="1"/>
</dbReference>
<dbReference type="SUPFAM" id="SSF50475">
    <property type="entry name" value="FMN-binding split barrel"/>
    <property type="match status" value="1"/>
</dbReference>
<organism evidence="2 3">
    <name type="scientific">Gracilibacillus salinarum</name>
    <dbReference type="NCBI Taxonomy" id="2932255"/>
    <lineage>
        <taxon>Bacteria</taxon>
        <taxon>Bacillati</taxon>
        <taxon>Bacillota</taxon>
        <taxon>Bacilli</taxon>
        <taxon>Bacillales</taxon>
        <taxon>Bacillaceae</taxon>
        <taxon>Gracilibacillus</taxon>
    </lineage>
</organism>
<dbReference type="NCBIfam" id="TIGR04025">
    <property type="entry name" value="PPOX_FMN_DR2398"/>
    <property type="match status" value="1"/>
</dbReference>
<dbReference type="InterPro" id="IPR012349">
    <property type="entry name" value="Split_barrel_FMN-bd"/>
</dbReference>
<name>A0ABY4GMU9_9BACI</name>
<proteinExistence type="predicted"/>
<reference evidence="2 3" key="1">
    <citation type="submission" date="2022-04" db="EMBL/GenBank/DDBJ databases">
        <title>Gracilibacillus sp. isolated from saltern.</title>
        <authorList>
            <person name="Won M."/>
            <person name="Lee C.-M."/>
            <person name="Woen H.-Y."/>
            <person name="Kwon S.-W."/>
        </authorList>
    </citation>
    <scope>NUCLEOTIDE SEQUENCE [LARGE SCALE GENOMIC DNA]</scope>
    <source>
        <strain evidence="2 3">SSPM10-3</strain>
    </source>
</reference>